<gene>
    <name evidence="4" type="ORF">GMBLW1_29840</name>
</gene>
<feature type="repeat" description="WD" evidence="3">
    <location>
        <begin position="46"/>
        <end position="87"/>
    </location>
</feature>
<sequence>MRLPHHSPPGSTVRRGRWLAAILLAGLFLHIGTGLAQNPPTPNLRLIGHDEAIYSTAVTPDGSIIATGSFDKTIRLWDRATGAPLRTYYSNPINPQGHTNLVLAVAISPDGKFLASAGSDNQVRYWNLPDRKPQQELALGHPITGIAVSNDGKLVSAAGSDGTAKVWNANDMKPIPPLVGHVGPISGVALAPNNSFLTTAGTDGVLRFWAPTTGQALGTIGTASGPITAMAISPNSNPLYTASSNGKISVWQTPLPTTPTIPPLTAEITAFGTSNDGNLAIVGTNDRKGRLLDLTTGNSRAELPELPSVTKAVAIAANGQTLFRGTADGTLQLLQADAKPLMTVVAHSGGITSVQPNPGGNLLWTGGADGVLRTWQMPLQPGRDLAHAAAVTGHLPSSDSGRIVTIAADHVVRVWRRDNGGIEREYRGHTAPIRVTAISNNSEWIASVDSTGSLRLWNFNGNREVANWSVPAESISSMQFSPGNDRLLTIGSDRVLRVWKLPGQLPQPWNHPDLPIRTELSSDGNRLITLSNDQQIRLWNLTNGQIERTVTLGGQPVAAIGLATDGVTMGILGNDRVLRLFKDGAEQKKFPALTKAGSLLTMIPNPPLAAVGGTDASITLISLADGKEIRTLNGHTGTVRQMLLGPNGTLLTGSDDGTIRHWKLDDGPLLGSIPHDGPITAMQLSRDGKILVAASRQKTVIGWTLADRKPTALKRTLPGDIDRIALSADASRIAVSGPEKLVRILDAEGTLLEQFPIAEGIADVQFRADGQQLFVTAGNKQLRAIPLNLIAAKLLPGDASEARFLPNRDAIVIGNRDGTLLTLDGMRNPIGQPAKISGKPFRFALSSDGQFAVCGSADGSLDRVQLADGKVLQHATTTGEILAISSTNNAERIAITCRRGEQLAVELWDMLTGTRLLEWSDLPKTVTGVSITPDGRTLLVSGDNATRIRDTLQPTALAIHPGGITSLAVHPNGSQLLTAGADKVAVLRESATLKPIRTFGPFPDAIAAVTFSRDGAAIAIATGKQVRTVILNENRESTQQHPAQVLSVAFTADRKRLLTGSSDNLGRIWELATNEEIQTISHGTAVLGVAAHSNQQWLITASSDRRIQISTSPFRQSIVASDKPITHLIAPSNSGHLFSADATGAIVQWNSGNGNRERAYEGVPGPIVALAVHRNSQSLAAVGADSVLRIYHYADGQQVGTIPLPTPPMGKPAPKVLAVQFHPNNPVVAASLDDGTILAWKIPYQIGQPLPEAFGKPIQQFEHPKGASILQWLQPDTLVAGGADGIARAWRISPEDSYRSLNHPNIVDCLAFSPDGKQIVTGCHDGLVRIWDAEKGQVVKEIKAHLNATMQPEVVYGVAWSPDGKQVVSASFDRSLKLWDVASGNLVREFKAYDEKTNPKGHREAIFAVVWTADGKSLISGSSDRTIRVWNVADGTVQREFVHPGLKPTAGEPNPPAHPGWINQMRLTRDGQLLVVAGLAPKQTGHLTVWRVVDGKLVGEQAIPEGPAYGLSLTPDDQFAIVGLGVKPRMTTGPTVEVIRLPGR</sequence>
<feature type="repeat" description="WD" evidence="3">
    <location>
        <begin position="475"/>
        <end position="501"/>
    </location>
</feature>
<dbReference type="SMART" id="SM00320">
    <property type="entry name" value="WD40"/>
    <property type="match status" value="26"/>
</dbReference>
<dbReference type="PROSITE" id="PS50294">
    <property type="entry name" value="WD_REPEATS_REGION"/>
    <property type="match status" value="9"/>
</dbReference>
<dbReference type="InterPro" id="IPR019775">
    <property type="entry name" value="WD40_repeat_CS"/>
</dbReference>
<dbReference type="EMBL" id="LR586016">
    <property type="protein sequence ID" value="VIP00976.1"/>
    <property type="molecule type" value="Genomic_DNA"/>
</dbReference>
<dbReference type="Pfam" id="PF00400">
    <property type="entry name" value="WD40"/>
    <property type="match status" value="17"/>
</dbReference>
<feature type="repeat" description="WD" evidence="3">
    <location>
        <begin position="1348"/>
        <end position="1389"/>
    </location>
</feature>
<dbReference type="PANTHER" id="PTHR19879:SF9">
    <property type="entry name" value="TRANSCRIPTION INITIATION FACTOR TFIID SUBUNIT 5"/>
    <property type="match status" value="1"/>
</dbReference>
<dbReference type="PROSITE" id="PS00678">
    <property type="entry name" value="WD_REPEATS_1"/>
    <property type="match status" value="4"/>
</dbReference>
<dbReference type="KEGG" id="tim:GMBLW1_29840"/>
<feature type="repeat" description="WD" evidence="3">
    <location>
        <begin position="143"/>
        <end position="177"/>
    </location>
</feature>
<dbReference type="Gene3D" id="2.130.10.10">
    <property type="entry name" value="YVTN repeat-like/Quinoprotein amine dehydrogenase"/>
    <property type="match status" value="11"/>
</dbReference>
<keyword evidence="5" id="KW-1185">Reference proteome</keyword>
<protein>
    <submittedName>
        <fullName evidence="4">Uncharacterized protein</fullName>
    </submittedName>
</protein>
<feature type="repeat" description="WD" evidence="3">
    <location>
        <begin position="178"/>
        <end position="219"/>
    </location>
</feature>
<feature type="repeat" description="WD" evidence="3">
    <location>
        <begin position="1399"/>
        <end position="1440"/>
    </location>
</feature>
<evidence type="ECO:0000313" key="4">
    <source>
        <dbReference type="EMBL" id="VIP00976.1"/>
    </source>
</evidence>
<feature type="repeat" description="WD" evidence="3">
    <location>
        <begin position="426"/>
        <end position="467"/>
    </location>
</feature>
<feature type="repeat" description="WD" evidence="3">
    <location>
        <begin position="344"/>
        <end position="377"/>
    </location>
</feature>
<dbReference type="PROSITE" id="PS50082">
    <property type="entry name" value="WD_REPEATS_2"/>
    <property type="match status" value="14"/>
</dbReference>
<dbReference type="InParanoid" id="A0A6C2YHK9"/>
<dbReference type="InterPro" id="IPR001680">
    <property type="entry name" value="WD40_rpt"/>
</dbReference>
<dbReference type="PRINTS" id="PR00320">
    <property type="entry name" value="GPROTEINBRPT"/>
</dbReference>
<reference evidence="4" key="1">
    <citation type="submission" date="2019-04" db="EMBL/GenBank/DDBJ databases">
        <authorList>
            <consortium name="Science for Life Laboratories"/>
        </authorList>
    </citation>
    <scope>NUCLEOTIDE SEQUENCE</scope>
    <source>
        <strain evidence="4">MBLW1</strain>
    </source>
</reference>
<evidence type="ECO:0000256" key="2">
    <source>
        <dbReference type="ARBA" id="ARBA00022737"/>
    </source>
</evidence>
<name>A0A6C2YHK9_9BACT</name>
<keyword evidence="2" id="KW-0677">Repeat</keyword>
<dbReference type="SUPFAM" id="SSF50998">
    <property type="entry name" value="Quinoprotein alcohol dehydrogenase-like"/>
    <property type="match status" value="3"/>
</dbReference>
<feature type="repeat" description="WD" evidence="3">
    <location>
        <begin position="1300"/>
        <end position="1341"/>
    </location>
</feature>
<feature type="repeat" description="WD" evidence="3">
    <location>
        <begin position="1038"/>
        <end position="1079"/>
    </location>
</feature>
<evidence type="ECO:0000256" key="1">
    <source>
        <dbReference type="ARBA" id="ARBA00022574"/>
    </source>
</evidence>
<dbReference type="CDD" id="cd00200">
    <property type="entry name" value="WD40"/>
    <property type="match status" value="3"/>
</dbReference>
<dbReference type="InterPro" id="IPR036322">
    <property type="entry name" value="WD40_repeat_dom_sf"/>
</dbReference>
<keyword evidence="1 3" id="KW-0853">WD repeat</keyword>
<evidence type="ECO:0000313" key="5">
    <source>
        <dbReference type="Proteomes" id="UP000464378"/>
    </source>
</evidence>
<dbReference type="Proteomes" id="UP000464378">
    <property type="component" value="Chromosome"/>
</dbReference>
<dbReference type="SUPFAM" id="SSF50978">
    <property type="entry name" value="WD40 repeat-like"/>
    <property type="match status" value="2"/>
</dbReference>
<feature type="repeat" description="WD" evidence="3">
    <location>
        <begin position="520"/>
        <end position="549"/>
    </location>
</feature>
<feature type="repeat" description="WD" evidence="3">
    <location>
        <begin position="95"/>
        <end position="136"/>
    </location>
</feature>
<dbReference type="InterPro" id="IPR020472">
    <property type="entry name" value="WD40_PAC1"/>
</dbReference>
<evidence type="ECO:0000256" key="3">
    <source>
        <dbReference type="PROSITE-ProRule" id="PRU00221"/>
    </source>
</evidence>
<dbReference type="PANTHER" id="PTHR19879">
    <property type="entry name" value="TRANSCRIPTION INITIATION FACTOR TFIID"/>
    <property type="match status" value="1"/>
</dbReference>
<dbReference type="InterPro" id="IPR015943">
    <property type="entry name" value="WD40/YVTN_repeat-like_dom_sf"/>
</dbReference>
<proteinExistence type="predicted"/>
<organism evidence="4">
    <name type="scientific">Tuwongella immobilis</name>
    <dbReference type="NCBI Taxonomy" id="692036"/>
    <lineage>
        <taxon>Bacteria</taxon>
        <taxon>Pseudomonadati</taxon>
        <taxon>Planctomycetota</taxon>
        <taxon>Planctomycetia</taxon>
        <taxon>Gemmatales</taxon>
        <taxon>Gemmataceae</taxon>
        <taxon>Tuwongella</taxon>
    </lineage>
</organism>
<feature type="repeat" description="WD" evidence="3">
    <location>
        <begin position="220"/>
        <end position="252"/>
    </location>
</feature>
<dbReference type="RefSeq" id="WP_162656156.1">
    <property type="nucleotide sequence ID" value="NZ_LR593887.1"/>
</dbReference>
<dbReference type="InterPro" id="IPR011047">
    <property type="entry name" value="Quinoprotein_ADH-like_sf"/>
</dbReference>
<accession>A0A6C2YHK9</accession>
<dbReference type="EMBL" id="LR593887">
    <property type="protein sequence ID" value="VTR97370.1"/>
    <property type="molecule type" value="Genomic_DNA"/>
</dbReference>
<feature type="repeat" description="WD" evidence="3">
    <location>
        <begin position="632"/>
        <end position="672"/>
    </location>
</feature>